<keyword evidence="2" id="KW-1185">Reference proteome</keyword>
<proteinExistence type="predicted"/>
<reference evidence="1 2" key="1">
    <citation type="submission" date="2016-08" db="EMBL/GenBank/DDBJ databases">
        <title>Draft genome sequence of Candidatus Piscirickettsia litoralis, from seawater.</title>
        <authorList>
            <person name="Wan X."/>
            <person name="Lee A.J."/>
            <person name="Hou S."/>
            <person name="Donachie S.P."/>
        </authorList>
    </citation>
    <scope>NUCLEOTIDE SEQUENCE [LARGE SCALE GENOMIC DNA]</scope>
    <source>
        <strain evidence="1 2">Y2</strain>
    </source>
</reference>
<evidence type="ECO:0000313" key="1">
    <source>
        <dbReference type="EMBL" id="ODN42565.1"/>
    </source>
</evidence>
<evidence type="ECO:0000313" key="2">
    <source>
        <dbReference type="Proteomes" id="UP000094329"/>
    </source>
</evidence>
<protein>
    <submittedName>
        <fullName evidence="1">Uncharacterized protein</fullName>
    </submittedName>
</protein>
<sequence>MAFDVQQFKELHGSLHQPGAATTGIDESIEQLNNADIQAVAEFSQTQEKRPVFADPLAACQYHAQKVQDAVAMDKQALFLSPEDLNDKTASQIAELSDRSQQQLLEYHKIQNRAPQAYHLQELKSSLVNLYDKHQVPGDTNGESFDQLQESVNQINNTLKIANGNIPSKAALATAGVATVGAVTWLGYSGHHASEIVNSDAKPSDQSPFDWETSENSLQESMSRFFEEGNASVVAYGSKAKDKTAGGGWLGYSQGTSTLNENELRDALDQHVGQMQQQLSAVGANQSAVQQNTQNLLMMQSMINNWGDKPPSLDQIPPQQLEQLNGVVDNQYQQLINNYQSYNPYPQAKIDEINDQLDENNSIVKLSSQVDQANIQAEAWQQCSTCADFSAADVGAMAGYADTFNQLAGGLSSIGYNGFDALANKVSDYQDILGGAQLGLLGAYSSQKDALLQQALGVTGQLSDIQGALSAFNSQMSLADKMALVDSLALSLSNLDMTQAALQNQLEAMVVSTALTEASEALKNNIEMDVCGLALPPLFNVDFSMPSLSLGLPSINLLKLTELAKLLEGLLPSMPSFPSTNFNLIENILKKIKDMLDKVTSCAGSAAGGIF</sequence>
<name>A0ABX3A557_9GAMM</name>
<dbReference type="Proteomes" id="UP000094329">
    <property type="component" value="Unassembled WGS sequence"/>
</dbReference>
<dbReference type="EMBL" id="MDTU01000001">
    <property type="protein sequence ID" value="ODN42565.1"/>
    <property type="molecule type" value="Genomic_DNA"/>
</dbReference>
<accession>A0ABX3A557</accession>
<dbReference type="RefSeq" id="WP_069312362.1">
    <property type="nucleotide sequence ID" value="NZ_MDTU01000001.1"/>
</dbReference>
<gene>
    <name evidence="1" type="ORF">BGC07_06010</name>
</gene>
<comment type="caution">
    <text evidence="1">The sequence shown here is derived from an EMBL/GenBank/DDBJ whole genome shotgun (WGS) entry which is preliminary data.</text>
</comment>
<organism evidence="1 2">
    <name type="scientific">Piscirickettsia litoralis</name>
    <dbReference type="NCBI Taxonomy" id="1891921"/>
    <lineage>
        <taxon>Bacteria</taxon>
        <taxon>Pseudomonadati</taxon>
        <taxon>Pseudomonadota</taxon>
        <taxon>Gammaproteobacteria</taxon>
        <taxon>Thiotrichales</taxon>
        <taxon>Piscirickettsiaceae</taxon>
        <taxon>Piscirickettsia</taxon>
    </lineage>
</organism>